<dbReference type="AlphaFoldDB" id="A0A1B6CNQ7"/>
<protein>
    <submittedName>
        <fullName evidence="2">Uncharacterized protein</fullName>
    </submittedName>
</protein>
<keyword evidence="1" id="KW-0732">Signal</keyword>
<dbReference type="EMBL" id="GEDC01022274">
    <property type="protein sequence ID" value="JAS15024.1"/>
    <property type="molecule type" value="Transcribed_RNA"/>
</dbReference>
<evidence type="ECO:0000313" key="2">
    <source>
        <dbReference type="EMBL" id="JAS15024.1"/>
    </source>
</evidence>
<gene>
    <name evidence="2" type="ORF">g.5977</name>
</gene>
<feature type="chain" id="PRO_5008580527" evidence="1">
    <location>
        <begin position="26"/>
        <end position="154"/>
    </location>
</feature>
<organism evidence="2">
    <name type="scientific">Clastoptera arizonana</name>
    <name type="common">Arizona spittle bug</name>
    <dbReference type="NCBI Taxonomy" id="38151"/>
    <lineage>
        <taxon>Eukaryota</taxon>
        <taxon>Metazoa</taxon>
        <taxon>Ecdysozoa</taxon>
        <taxon>Arthropoda</taxon>
        <taxon>Hexapoda</taxon>
        <taxon>Insecta</taxon>
        <taxon>Pterygota</taxon>
        <taxon>Neoptera</taxon>
        <taxon>Paraneoptera</taxon>
        <taxon>Hemiptera</taxon>
        <taxon>Auchenorrhyncha</taxon>
        <taxon>Cercopoidea</taxon>
        <taxon>Clastopteridae</taxon>
        <taxon>Clastoptera</taxon>
    </lineage>
</organism>
<sequence length="154" mass="18138">VCVLIFLMNRLCLLLLCSYTNCVFSLFKLNHYGNLDNILINMGKSLTHRLTCPSHVNSCELLVSDLFKYHNYIADIYELLKDRNNENQIEGKRLYKIVAENGGPITLRIKIDYEKLEEIYNWKDDDTKEAMEEAVEETEDLWMRIQQKAEKVKI</sequence>
<name>A0A1B6CNQ7_9HEMI</name>
<feature type="non-terminal residue" evidence="2">
    <location>
        <position position="1"/>
    </location>
</feature>
<feature type="signal peptide" evidence="1">
    <location>
        <begin position="1"/>
        <end position="25"/>
    </location>
</feature>
<evidence type="ECO:0000256" key="1">
    <source>
        <dbReference type="SAM" id="SignalP"/>
    </source>
</evidence>
<reference evidence="2" key="1">
    <citation type="submission" date="2015-12" db="EMBL/GenBank/DDBJ databases">
        <title>De novo transcriptome assembly of four potential Pierce s Disease insect vectors from Arizona vineyards.</title>
        <authorList>
            <person name="Tassone E.E."/>
        </authorList>
    </citation>
    <scope>NUCLEOTIDE SEQUENCE</scope>
</reference>
<accession>A0A1B6CNQ7</accession>
<proteinExistence type="predicted"/>